<dbReference type="OrthoDB" id="193314at2"/>
<sequence>MSVRAPSLRGLPLRVLAALSLATLAGCAHQAPLAPIAPAPGLPNLGVVKTQLVAYHDSGAYDRDLARVAGEAAAWIKARAATLPAGARPALVLDIDETSLSNWPQLRINDFGYITAGGCDLDRGPCAAPVWEMMGRAAVIAPTLEVYRQARAAGVAVFFITGRPETEREATARNLTAAGYEGWAGLVLRTPGTHNPSAADYKAAERARIEAQGYTIIANMGDQDSDLVGGHAERGFKLPNPFYFIP</sequence>
<organism evidence="3 4">
    <name type="scientific">Nitrospirillum amazonense</name>
    <dbReference type="NCBI Taxonomy" id="28077"/>
    <lineage>
        <taxon>Bacteria</taxon>
        <taxon>Pseudomonadati</taxon>
        <taxon>Pseudomonadota</taxon>
        <taxon>Alphaproteobacteria</taxon>
        <taxon>Rhodospirillales</taxon>
        <taxon>Azospirillaceae</taxon>
        <taxon>Nitrospirillum</taxon>
    </lineage>
</organism>
<gene>
    <name evidence="3" type="ORF">FBZ90_106314</name>
</gene>
<dbReference type="AlphaFoldDB" id="A0A560H8N4"/>
<dbReference type="PANTHER" id="PTHR31284">
    <property type="entry name" value="ACID PHOSPHATASE-LIKE PROTEIN"/>
    <property type="match status" value="1"/>
</dbReference>
<dbReference type="Gene3D" id="3.40.50.1000">
    <property type="entry name" value="HAD superfamily/HAD-like"/>
    <property type="match status" value="1"/>
</dbReference>
<dbReference type="RefSeq" id="WP_145732548.1">
    <property type="nucleotide sequence ID" value="NZ_VITR01000006.1"/>
</dbReference>
<keyword evidence="4" id="KW-1185">Reference proteome</keyword>
<accession>A0A560H8N4</accession>
<dbReference type="EMBL" id="VITR01000006">
    <property type="protein sequence ID" value="TWB42712.1"/>
    <property type="molecule type" value="Genomic_DNA"/>
</dbReference>
<evidence type="ECO:0000256" key="2">
    <source>
        <dbReference type="SAM" id="SignalP"/>
    </source>
</evidence>
<comment type="caution">
    <text evidence="3">The sequence shown here is derived from an EMBL/GenBank/DDBJ whole genome shotgun (WGS) entry which is preliminary data.</text>
</comment>
<dbReference type="InterPro" id="IPR036412">
    <property type="entry name" value="HAD-like_sf"/>
</dbReference>
<dbReference type="Proteomes" id="UP000315751">
    <property type="component" value="Unassembled WGS sequence"/>
</dbReference>
<evidence type="ECO:0000313" key="4">
    <source>
        <dbReference type="Proteomes" id="UP000315751"/>
    </source>
</evidence>
<keyword evidence="1 2" id="KW-0732">Signal</keyword>
<dbReference type="InterPro" id="IPR005519">
    <property type="entry name" value="Acid_phosphat_B-like"/>
</dbReference>
<evidence type="ECO:0000256" key="1">
    <source>
        <dbReference type="ARBA" id="ARBA00022729"/>
    </source>
</evidence>
<evidence type="ECO:0000313" key="3">
    <source>
        <dbReference type="EMBL" id="TWB42712.1"/>
    </source>
</evidence>
<feature type="signal peptide" evidence="2">
    <location>
        <begin position="1"/>
        <end position="30"/>
    </location>
</feature>
<dbReference type="PROSITE" id="PS51257">
    <property type="entry name" value="PROKAR_LIPOPROTEIN"/>
    <property type="match status" value="1"/>
</dbReference>
<protein>
    <submittedName>
        <fullName evidence="3">Acid phosphatase</fullName>
    </submittedName>
</protein>
<proteinExistence type="predicted"/>
<dbReference type="SUPFAM" id="SSF56784">
    <property type="entry name" value="HAD-like"/>
    <property type="match status" value="1"/>
</dbReference>
<dbReference type="PANTHER" id="PTHR31284:SF10">
    <property type="entry name" value="ACID PHOSPHATASE-LIKE PROTEIN"/>
    <property type="match status" value="1"/>
</dbReference>
<reference evidence="3 4" key="1">
    <citation type="submission" date="2019-06" db="EMBL/GenBank/DDBJ databases">
        <title>Genomic Encyclopedia of Type Strains, Phase IV (KMG-V): Genome sequencing to study the core and pangenomes of soil and plant-associated prokaryotes.</title>
        <authorList>
            <person name="Whitman W."/>
        </authorList>
    </citation>
    <scope>NUCLEOTIDE SEQUENCE [LARGE SCALE GENOMIC DNA]</scope>
    <source>
        <strain evidence="3 4">BR 11622</strain>
    </source>
</reference>
<dbReference type="Pfam" id="PF03767">
    <property type="entry name" value="Acid_phosphat_B"/>
    <property type="match status" value="1"/>
</dbReference>
<feature type="chain" id="PRO_5021785365" evidence="2">
    <location>
        <begin position="31"/>
        <end position="246"/>
    </location>
</feature>
<dbReference type="InterPro" id="IPR023214">
    <property type="entry name" value="HAD_sf"/>
</dbReference>
<name>A0A560H8N4_9PROT</name>